<dbReference type="InterPro" id="IPR004504">
    <property type="entry name" value="DNA_repair_RadA"/>
</dbReference>
<keyword evidence="3 11" id="KW-0227">DNA damage</keyword>
<evidence type="ECO:0000256" key="3">
    <source>
        <dbReference type="ARBA" id="ARBA00022763"/>
    </source>
</evidence>
<reference evidence="15" key="2">
    <citation type="submission" date="2020-09" db="EMBL/GenBank/DDBJ databases">
        <authorList>
            <person name="Sun Q."/>
            <person name="Ohkuma M."/>
        </authorList>
    </citation>
    <scope>NUCLEOTIDE SEQUENCE</scope>
    <source>
        <strain evidence="15">JCM 18487</strain>
    </source>
</reference>
<keyword evidence="9 11" id="KW-0238">DNA-binding</keyword>
<keyword evidence="5" id="KW-0378">Hydrolase</keyword>
<evidence type="ECO:0000259" key="14">
    <source>
        <dbReference type="PROSITE" id="PS50162"/>
    </source>
</evidence>
<evidence type="ECO:0000256" key="12">
    <source>
        <dbReference type="NCBIfam" id="TIGR00416"/>
    </source>
</evidence>
<keyword evidence="7 11" id="KW-0067">ATP-binding</keyword>
<dbReference type="InterPro" id="IPR020568">
    <property type="entry name" value="Ribosomal_Su5_D2-typ_SF"/>
</dbReference>
<comment type="domain">
    <text evidence="11">The middle region has homology to RecA with ATPase motifs including the RadA KNRFG motif, while the C-terminus is homologous to Lon protease.</text>
</comment>
<evidence type="ECO:0000256" key="10">
    <source>
        <dbReference type="ARBA" id="ARBA00023204"/>
    </source>
</evidence>
<proteinExistence type="inferred from homology"/>
<reference evidence="15" key="1">
    <citation type="journal article" date="2014" name="Int. J. Syst. Evol. Microbiol.">
        <title>Complete genome sequence of Corynebacterium casei LMG S-19264T (=DSM 44701T), isolated from a smear-ripened cheese.</title>
        <authorList>
            <consortium name="US DOE Joint Genome Institute (JGI-PGF)"/>
            <person name="Walter F."/>
            <person name="Albersmeier A."/>
            <person name="Kalinowski J."/>
            <person name="Ruckert C."/>
        </authorList>
    </citation>
    <scope>NUCLEOTIDE SEQUENCE</scope>
    <source>
        <strain evidence="15">JCM 18487</strain>
    </source>
</reference>
<evidence type="ECO:0000256" key="4">
    <source>
        <dbReference type="ARBA" id="ARBA00022771"/>
    </source>
</evidence>
<dbReference type="GO" id="GO:0000725">
    <property type="term" value="P:recombinational repair"/>
    <property type="evidence" value="ECO:0007669"/>
    <property type="project" value="UniProtKB-UniRule"/>
</dbReference>
<evidence type="ECO:0000256" key="2">
    <source>
        <dbReference type="ARBA" id="ARBA00022741"/>
    </source>
</evidence>
<dbReference type="AlphaFoldDB" id="A0A917K7T6"/>
<gene>
    <name evidence="11 15" type="primary">radA</name>
    <name evidence="15" type="ORF">GCM10010885_08130</name>
</gene>
<sequence>MSRTRTRFVCQQCGHEAVKWHGRCPQCGAWNAMVEELVASRRPQDRPPAAEAVALAHVPMDAEPRLATGIAECDRVLGGGLVPGSLVLIGGDPGIGKSTLLLQISDGLARAGRRVLYVSAEESLRQVRMRAERLGALHPNVWVVAETNLDAALAAAERLHPHLLVIDSIQTVYLTDLGSAPGSVSQVRECTARLLQTCKPRDWATFIVGHVTKDGQLAGPRMLEHMVDAVLYFEGERHHAYRMLRAVKNRFGSTHEMAIFEMHGDGLEPVLNPSERFLAERSVEAPGSAVVTAMEGTRPLLLEVQALVAPTSFATPRRMVTGADANRCNLILAVLERRLGVPLQAADTYINLAGGVRVDEPAIDLGVAVALVSSTRNRPVPPGDVFVGEVGLTGEVRTVSRIEQRIREAEKLGFTRCIVPAHSVEAGRWTAGMEVVGVRTVAEALRLAF</sequence>
<dbReference type="GO" id="GO:0008270">
    <property type="term" value="F:zinc ion binding"/>
    <property type="evidence" value="ECO:0007669"/>
    <property type="project" value="UniProtKB-KW"/>
</dbReference>
<evidence type="ECO:0000313" key="16">
    <source>
        <dbReference type="Proteomes" id="UP000637695"/>
    </source>
</evidence>
<evidence type="ECO:0000256" key="1">
    <source>
        <dbReference type="ARBA" id="ARBA00022723"/>
    </source>
</evidence>
<feature type="short sequence motif" description="RadA KNRFG motif" evidence="11">
    <location>
        <begin position="248"/>
        <end position="252"/>
    </location>
</feature>
<evidence type="ECO:0000256" key="6">
    <source>
        <dbReference type="ARBA" id="ARBA00022833"/>
    </source>
</evidence>
<dbReference type="PANTHER" id="PTHR32472">
    <property type="entry name" value="DNA REPAIR PROTEIN RADA"/>
    <property type="match status" value="1"/>
</dbReference>
<dbReference type="CDD" id="cd01121">
    <property type="entry name" value="RadA_SMS_N"/>
    <property type="match status" value="1"/>
</dbReference>
<evidence type="ECO:0000256" key="9">
    <source>
        <dbReference type="ARBA" id="ARBA00023125"/>
    </source>
</evidence>
<evidence type="ECO:0000256" key="5">
    <source>
        <dbReference type="ARBA" id="ARBA00022801"/>
    </source>
</evidence>
<dbReference type="PANTHER" id="PTHR32472:SF10">
    <property type="entry name" value="DNA REPAIR PROTEIN RADA-LIKE PROTEIN"/>
    <property type="match status" value="1"/>
</dbReference>
<dbReference type="Pfam" id="PF13481">
    <property type="entry name" value="AAA_25"/>
    <property type="match status" value="1"/>
</dbReference>
<dbReference type="NCBIfam" id="TIGR00416">
    <property type="entry name" value="sms"/>
    <property type="match status" value="1"/>
</dbReference>
<keyword evidence="1 11" id="KW-0479">Metal-binding</keyword>
<feature type="binding site" evidence="11">
    <location>
        <begin position="91"/>
        <end position="98"/>
    </location>
    <ligand>
        <name>ATP</name>
        <dbReference type="ChEBI" id="CHEBI:30616"/>
    </ligand>
</feature>
<protein>
    <recommendedName>
        <fullName evidence="11 12">DNA repair protein RadA</fullName>
    </recommendedName>
</protein>
<dbReference type="InterPro" id="IPR041166">
    <property type="entry name" value="Rubredoxin_2"/>
</dbReference>
<dbReference type="GO" id="GO:0016787">
    <property type="term" value="F:hydrolase activity"/>
    <property type="evidence" value="ECO:0007669"/>
    <property type="project" value="UniProtKB-KW"/>
</dbReference>
<dbReference type="Proteomes" id="UP000637695">
    <property type="component" value="Unassembled WGS sequence"/>
</dbReference>
<dbReference type="Pfam" id="PF18073">
    <property type="entry name" value="Zn_ribbon_LapB"/>
    <property type="match status" value="1"/>
</dbReference>
<dbReference type="EMBL" id="BMOY01000008">
    <property type="protein sequence ID" value="GGJ01308.1"/>
    <property type="molecule type" value="Genomic_DNA"/>
</dbReference>
<dbReference type="InterPro" id="IPR027417">
    <property type="entry name" value="P-loop_NTPase"/>
</dbReference>
<dbReference type="PRINTS" id="PR01874">
    <property type="entry name" value="DNAREPAIRADA"/>
</dbReference>
<dbReference type="GO" id="GO:0005829">
    <property type="term" value="C:cytosol"/>
    <property type="evidence" value="ECO:0007669"/>
    <property type="project" value="TreeGrafter"/>
</dbReference>
<dbReference type="InterPro" id="IPR014721">
    <property type="entry name" value="Ribsml_uS5_D2-typ_fold_subgr"/>
</dbReference>
<keyword evidence="2 11" id="KW-0547">Nucleotide-binding</keyword>
<dbReference type="GO" id="GO:0003684">
    <property type="term" value="F:damaged DNA binding"/>
    <property type="evidence" value="ECO:0007669"/>
    <property type="project" value="InterPro"/>
</dbReference>
<accession>A0A917K7T6</accession>
<keyword evidence="4 13" id="KW-0863">Zinc-finger</keyword>
<dbReference type="RefSeq" id="WP_188881306.1">
    <property type="nucleotide sequence ID" value="NZ_BMOY01000008.1"/>
</dbReference>
<comment type="function">
    <text evidence="13">DNA-dependent ATPase involved in processing of recombination intermediates, plays a role in repairing DNA breaks. Stimulates the branch migration of RecA-mediated strand transfer reactions, allowing the 3' invading strand to extend heteroduplex DNA faster. Binds ssDNA in the presence of ADP but not other nucleotides, has ATPase activity that is stimulated by ssDNA and various branched DNA structures, but inhibited by SSB. Does not have RecA's homology-searching function.</text>
</comment>
<comment type="similarity">
    <text evidence="11 13">Belongs to the RecA family. RadA subfamily.</text>
</comment>
<dbReference type="Pfam" id="PF13541">
    <property type="entry name" value="ChlI"/>
    <property type="match status" value="1"/>
</dbReference>
<keyword evidence="8 11" id="KW-0346">Stress response</keyword>
<dbReference type="Gene3D" id="3.30.230.10">
    <property type="match status" value="1"/>
</dbReference>
<dbReference type="InterPro" id="IPR020588">
    <property type="entry name" value="RecA_ATP-bd"/>
</dbReference>
<evidence type="ECO:0000256" key="7">
    <source>
        <dbReference type="ARBA" id="ARBA00022840"/>
    </source>
</evidence>
<name>A0A917K7T6_9BACL</name>
<comment type="caution">
    <text evidence="15">The sequence shown here is derived from an EMBL/GenBank/DDBJ whole genome shotgun (WGS) entry which is preliminary data.</text>
</comment>
<dbReference type="GO" id="GO:0005524">
    <property type="term" value="F:ATP binding"/>
    <property type="evidence" value="ECO:0007669"/>
    <property type="project" value="UniProtKB-UniRule"/>
</dbReference>
<dbReference type="SUPFAM" id="SSF52540">
    <property type="entry name" value="P-loop containing nucleoside triphosphate hydrolases"/>
    <property type="match status" value="1"/>
</dbReference>
<dbReference type="SMART" id="SM00382">
    <property type="entry name" value="AAA"/>
    <property type="match status" value="1"/>
</dbReference>
<organism evidence="15 16">
    <name type="scientific">Alicyclobacillus cellulosilyticus</name>
    <dbReference type="NCBI Taxonomy" id="1003997"/>
    <lineage>
        <taxon>Bacteria</taxon>
        <taxon>Bacillati</taxon>
        <taxon>Bacillota</taxon>
        <taxon>Bacilli</taxon>
        <taxon>Bacillales</taxon>
        <taxon>Alicyclobacillaceae</taxon>
        <taxon>Alicyclobacillus</taxon>
    </lineage>
</organism>
<evidence type="ECO:0000256" key="13">
    <source>
        <dbReference type="RuleBase" id="RU003555"/>
    </source>
</evidence>
<dbReference type="PROSITE" id="PS50162">
    <property type="entry name" value="RECA_2"/>
    <property type="match status" value="1"/>
</dbReference>
<dbReference type="FunFam" id="3.40.50.300:FF:000050">
    <property type="entry name" value="DNA repair protein RadA"/>
    <property type="match status" value="1"/>
</dbReference>
<evidence type="ECO:0000256" key="11">
    <source>
        <dbReference type="HAMAP-Rule" id="MF_01498"/>
    </source>
</evidence>
<feature type="domain" description="RecA family profile 1" evidence="14">
    <location>
        <begin position="62"/>
        <end position="211"/>
    </location>
</feature>
<feature type="region of interest" description="Lon-protease-like" evidence="11">
    <location>
        <begin position="347"/>
        <end position="449"/>
    </location>
</feature>
<dbReference type="SUPFAM" id="SSF54211">
    <property type="entry name" value="Ribosomal protein S5 domain 2-like"/>
    <property type="match status" value="1"/>
</dbReference>
<evidence type="ECO:0000313" key="15">
    <source>
        <dbReference type="EMBL" id="GGJ01308.1"/>
    </source>
</evidence>
<dbReference type="Gene3D" id="3.40.50.300">
    <property type="entry name" value="P-loop containing nucleotide triphosphate hydrolases"/>
    <property type="match status" value="1"/>
</dbReference>
<dbReference type="HAMAP" id="MF_01498">
    <property type="entry name" value="RadA_bact"/>
    <property type="match status" value="1"/>
</dbReference>
<dbReference type="GO" id="GO:0140664">
    <property type="term" value="F:ATP-dependent DNA damage sensor activity"/>
    <property type="evidence" value="ECO:0007669"/>
    <property type="project" value="InterPro"/>
</dbReference>
<evidence type="ECO:0000256" key="8">
    <source>
        <dbReference type="ARBA" id="ARBA00023016"/>
    </source>
</evidence>
<keyword evidence="10 11" id="KW-0234">DNA repair</keyword>
<keyword evidence="6 13" id="KW-0862">Zinc</keyword>
<dbReference type="InterPro" id="IPR003593">
    <property type="entry name" value="AAA+_ATPase"/>
</dbReference>
<comment type="function">
    <text evidence="11">Plays a role in repairing double-strand DNA breaks, probably involving stabilizing or processing branched DNA or blocked replication forks.</text>
</comment>
<keyword evidence="16" id="KW-1185">Reference proteome</keyword>